<dbReference type="AlphaFoldDB" id="A0A9N8VEW1"/>
<evidence type="ECO:0000256" key="2">
    <source>
        <dbReference type="ARBA" id="ARBA00022603"/>
    </source>
</evidence>
<dbReference type="Proteomes" id="UP000789508">
    <property type="component" value="Unassembled WGS sequence"/>
</dbReference>
<keyword evidence="8" id="KW-0698">rRNA processing</keyword>
<keyword evidence="10" id="KW-1185">Reference proteome</keyword>
<evidence type="ECO:0000313" key="10">
    <source>
        <dbReference type="Proteomes" id="UP000789508"/>
    </source>
</evidence>
<evidence type="ECO:0000256" key="8">
    <source>
        <dbReference type="RuleBase" id="RU362106"/>
    </source>
</evidence>
<dbReference type="PANTHER" id="PTHR11727:SF17">
    <property type="entry name" value="DIMETHYLADENOSINE TRANSFERASE 1, MITOCHONDRIAL"/>
    <property type="match status" value="1"/>
</dbReference>
<evidence type="ECO:0000256" key="3">
    <source>
        <dbReference type="ARBA" id="ARBA00022679"/>
    </source>
</evidence>
<dbReference type="InterPro" id="IPR023165">
    <property type="entry name" value="rRNA_Ade_diMease-like_C"/>
</dbReference>
<dbReference type="EC" id="2.1.1.-" evidence="8"/>
<evidence type="ECO:0000313" key="9">
    <source>
        <dbReference type="EMBL" id="CAG8448837.1"/>
    </source>
</evidence>
<gene>
    <name evidence="9" type="ORF">ALEPTO_LOCUS868</name>
</gene>
<dbReference type="InterPro" id="IPR029063">
    <property type="entry name" value="SAM-dependent_MTases_sf"/>
</dbReference>
<evidence type="ECO:0000256" key="6">
    <source>
        <dbReference type="ARBA" id="ARBA00024915"/>
    </source>
</evidence>
<protein>
    <recommendedName>
        <fullName evidence="8">rRNA adenine N(6)-methyltransferase</fullName>
        <ecNumber evidence="8">2.1.1.-</ecNumber>
    </recommendedName>
</protein>
<keyword evidence="3 7" id="KW-0808">Transferase</keyword>
<evidence type="ECO:0000256" key="7">
    <source>
        <dbReference type="PROSITE-ProRule" id="PRU01026"/>
    </source>
</evidence>
<comment type="function">
    <text evidence="6">Mitochondrial transcription factor that confers selective promoter recognition on the core subunit of the yeast mitochondrial RNA polymerase. Interacts with DNA in a non-specific manner.</text>
</comment>
<dbReference type="Gene3D" id="1.10.8.100">
    <property type="entry name" value="Ribosomal RNA adenine dimethylase-like, domain 2"/>
    <property type="match status" value="1"/>
</dbReference>
<accession>A0A9N8VEW1</accession>
<keyword evidence="2 7" id="KW-0489">Methyltransferase</keyword>
<proteinExistence type="inferred from homology"/>
<dbReference type="GO" id="GO:0034246">
    <property type="term" value="F:mitochondrial transcription factor activity"/>
    <property type="evidence" value="ECO:0007669"/>
    <property type="project" value="TreeGrafter"/>
</dbReference>
<organism evidence="9 10">
    <name type="scientific">Ambispora leptoticha</name>
    <dbReference type="NCBI Taxonomy" id="144679"/>
    <lineage>
        <taxon>Eukaryota</taxon>
        <taxon>Fungi</taxon>
        <taxon>Fungi incertae sedis</taxon>
        <taxon>Mucoromycota</taxon>
        <taxon>Glomeromycotina</taxon>
        <taxon>Glomeromycetes</taxon>
        <taxon>Archaeosporales</taxon>
        <taxon>Ambisporaceae</taxon>
        <taxon>Ambispora</taxon>
    </lineage>
</organism>
<dbReference type="SUPFAM" id="SSF53335">
    <property type="entry name" value="S-adenosyl-L-methionine-dependent methyltransferases"/>
    <property type="match status" value="1"/>
</dbReference>
<name>A0A9N8VEW1_9GLOM</name>
<dbReference type="InterPro" id="IPR001737">
    <property type="entry name" value="KsgA/Erm"/>
</dbReference>
<dbReference type="EMBL" id="CAJVPS010000078">
    <property type="protein sequence ID" value="CAG8448837.1"/>
    <property type="molecule type" value="Genomic_DNA"/>
</dbReference>
<dbReference type="GO" id="GO:0006391">
    <property type="term" value="P:transcription initiation at mitochondrial promoter"/>
    <property type="evidence" value="ECO:0007669"/>
    <property type="project" value="TreeGrafter"/>
</dbReference>
<evidence type="ECO:0000256" key="1">
    <source>
        <dbReference type="ARBA" id="ARBA00004173"/>
    </source>
</evidence>
<keyword evidence="5 7" id="KW-0694">RNA-binding</keyword>
<dbReference type="GO" id="GO:0005759">
    <property type="term" value="C:mitochondrial matrix"/>
    <property type="evidence" value="ECO:0007669"/>
    <property type="project" value="TreeGrafter"/>
</dbReference>
<comment type="subcellular location">
    <subcellularLocation>
        <location evidence="1">Mitochondrion</location>
    </subcellularLocation>
</comment>
<comment type="caution">
    <text evidence="9">The sequence shown here is derived from an EMBL/GenBank/DDBJ whole genome shotgun (WGS) entry which is preliminary data.</text>
</comment>
<comment type="caution">
    <text evidence="7">Lacks conserved residue(s) required for the propagation of feature annotation.</text>
</comment>
<keyword evidence="4 7" id="KW-0949">S-adenosyl-L-methionine</keyword>
<dbReference type="PANTHER" id="PTHR11727">
    <property type="entry name" value="DIMETHYLADENOSINE TRANSFERASE"/>
    <property type="match status" value="1"/>
</dbReference>
<dbReference type="GO" id="GO:0003723">
    <property type="term" value="F:RNA binding"/>
    <property type="evidence" value="ECO:0007669"/>
    <property type="project" value="UniProtKB-UniRule"/>
</dbReference>
<dbReference type="GO" id="GO:0000179">
    <property type="term" value="F:rRNA (adenine-N6,N6-)-dimethyltransferase activity"/>
    <property type="evidence" value="ECO:0007669"/>
    <property type="project" value="UniProtKB-UniRule"/>
</dbReference>
<dbReference type="Gene3D" id="3.40.50.150">
    <property type="entry name" value="Vaccinia Virus protein VP39"/>
    <property type="match status" value="1"/>
</dbReference>
<dbReference type="Pfam" id="PF00398">
    <property type="entry name" value="RrnaAD"/>
    <property type="match status" value="1"/>
</dbReference>
<evidence type="ECO:0000256" key="4">
    <source>
        <dbReference type="ARBA" id="ARBA00022691"/>
    </source>
</evidence>
<evidence type="ECO:0000256" key="5">
    <source>
        <dbReference type="ARBA" id="ARBA00022884"/>
    </source>
</evidence>
<comment type="similarity">
    <text evidence="7 8">Belongs to the class I-like SAM-binding methyltransferase superfamily. rRNA adenine N(6)-methyltransferase family.</text>
</comment>
<dbReference type="PROSITE" id="PS51689">
    <property type="entry name" value="SAM_RNA_A_N6_MT"/>
    <property type="match status" value="1"/>
</dbReference>
<sequence>MSFSSRMIESFKLPKARISIAVANHAENVVKQIMRAEQKNNTLTVVEVYPGYGLLTQALLKSMKPSIRKVYAFEPEIKCESYLTELSNEFNGRLDFSIDNVSREKTLQKIGEKLENDGTVPTYPWEESQIPLPTKSDNYLLSLLLRALTSRLGFFAFGRVEMNLLFPDPLFKKLFTDEDDTSRRILNLCIQAFMETKLLMVVPQEAVIPKSKENNQLSLVRLTPLVTPKIKPSMYETYKYILSNLYHVPTQPLKQRIRSLACGAENLLPKLSFNKRIPAGKMTVDQVCELTRVFDEWPFRPKLEDLIHAYDEEFGKKRRR</sequence>
<reference evidence="9" key="1">
    <citation type="submission" date="2021-06" db="EMBL/GenBank/DDBJ databases">
        <authorList>
            <person name="Kallberg Y."/>
            <person name="Tangrot J."/>
            <person name="Rosling A."/>
        </authorList>
    </citation>
    <scope>NUCLEOTIDE SEQUENCE</scope>
    <source>
        <strain evidence="9">FL130A</strain>
    </source>
</reference>
<feature type="binding site" evidence="7">
    <location>
        <position position="74"/>
    </location>
    <ligand>
        <name>S-adenosyl-L-methionine</name>
        <dbReference type="ChEBI" id="CHEBI:59789"/>
    </ligand>
</feature>
<dbReference type="OrthoDB" id="16079at2759"/>